<organism evidence="5 6">
    <name type="scientific">Paucimonas lemoignei</name>
    <name type="common">Pseudomonas lemoignei</name>
    <dbReference type="NCBI Taxonomy" id="29443"/>
    <lineage>
        <taxon>Bacteria</taxon>
        <taxon>Pseudomonadati</taxon>
        <taxon>Pseudomonadota</taxon>
        <taxon>Betaproteobacteria</taxon>
        <taxon>Burkholderiales</taxon>
        <taxon>Burkholderiaceae</taxon>
        <taxon>Paucimonas</taxon>
    </lineage>
</organism>
<feature type="compositionally biased region" description="Low complexity" evidence="2">
    <location>
        <begin position="518"/>
        <end position="537"/>
    </location>
</feature>
<dbReference type="Pfam" id="PF01464">
    <property type="entry name" value="SLT"/>
    <property type="match status" value="1"/>
</dbReference>
<dbReference type="CDD" id="cd16894">
    <property type="entry name" value="MltD-like"/>
    <property type="match status" value="1"/>
</dbReference>
<comment type="similarity">
    <text evidence="1">Belongs to the transglycosylase Slt family.</text>
</comment>
<dbReference type="Proteomes" id="UP000295382">
    <property type="component" value="Unassembled WGS sequence"/>
</dbReference>
<feature type="region of interest" description="Disordered" evidence="2">
    <location>
        <begin position="454"/>
        <end position="537"/>
    </location>
</feature>
<keyword evidence="6" id="KW-1185">Reference proteome</keyword>
<dbReference type="InterPro" id="IPR023346">
    <property type="entry name" value="Lysozyme-like_dom_sf"/>
</dbReference>
<accession>A0A4R3HSF5</accession>
<dbReference type="InterPro" id="IPR036779">
    <property type="entry name" value="LysM_dom_sf"/>
</dbReference>
<keyword evidence="3" id="KW-0732">Signal</keyword>
<feature type="compositionally biased region" description="Basic and acidic residues" evidence="2">
    <location>
        <begin position="454"/>
        <end position="479"/>
    </location>
</feature>
<feature type="domain" description="LysM" evidence="4">
    <location>
        <begin position="399"/>
        <end position="442"/>
    </location>
</feature>
<evidence type="ECO:0000256" key="3">
    <source>
        <dbReference type="SAM" id="SignalP"/>
    </source>
</evidence>
<sequence length="537" mass="59837">MHPTFKSTLVIAALLVAQAPLAARAADISLYLHGSDYPSHSLAFDEMDVWERIRKGFAIPDLDNSLVVSQTNWYSARPDYIQRTTTRASRYLYHVVEELEKRQMPTELALLPFIESAFNPQAYSTAKAAGMWQFIPSTGRDFDLKQSVFKDERRDVLASTEAALTYLQRLYGMFGDWQLALAAYNWGEGSVQRAINKNRAAGLPTDFNSLSRLMPAETQNYVPKLQAVKNIIAHPEQFGISLPRVDNQPYFVTVGKTRDIDIKLAAQLAELSLEEFKALNPQFNKPVIIGSADTQILLPKNNAAKFKENLANWGHSLSSWTAHKVTGARERIESIAKRFGTTPQVIREVNNIPPKMALKEGSTILVPRTELTPQKDIGAELADNAVMKVVPDLPETRRVYVKFGKRDSLESLAKRHKVSVAQIREWNDLKSDKVATGKRLELHVPNRVAARAVDGDNRVEKRAEKRTVVAHKGSNDKANKGKSKSARNERTRTAEASSKRKSSAPAAKASKSREVASKKPSTTPRKTSKTVKVAAAR</sequence>
<dbReference type="Gene3D" id="3.10.350.10">
    <property type="entry name" value="LysM domain"/>
    <property type="match status" value="2"/>
</dbReference>
<proteinExistence type="inferred from homology"/>
<dbReference type="GO" id="GO:0008933">
    <property type="term" value="F:peptidoglycan lytic transglycosylase activity"/>
    <property type="evidence" value="ECO:0007669"/>
    <property type="project" value="InterPro"/>
</dbReference>
<dbReference type="Gene3D" id="1.10.530.10">
    <property type="match status" value="1"/>
</dbReference>
<evidence type="ECO:0000259" key="4">
    <source>
        <dbReference type="PROSITE" id="PS51782"/>
    </source>
</evidence>
<dbReference type="GO" id="GO:0016020">
    <property type="term" value="C:membrane"/>
    <property type="evidence" value="ECO:0007669"/>
    <property type="project" value="InterPro"/>
</dbReference>
<dbReference type="InterPro" id="IPR018392">
    <property type="entry name" value="LysM"/>
</dbReference>
<dbReference type="GO" id="GO:0000270">
    <property type="term" value="P:peptidoglycan metabolic process"/>
    <property type="evidence" value="ECO:0007669"/>
    <property type="project" value="InterPro"/>
</dbReference>
<dbReference type="InterPro" id="IPR000189">
    <property type="entry name" value="Transglyc_AS"/>
</dbReference>
<dbReference type="CDD" id="cd00118">
    <property type="entry name" value="LysM"/>
    <property type="match status" value="2"/>
</dbReference>
<feature type="chain" id="PRO_5020617895" evidence="3">
    <location>
        <begin position="26"/>
        <end position="537"/>
    </location>
</feature>
<evidence type="ECO:0000256" key="1">
    <source>
        <dbReference type="ARBA" id="ARBA00007734"/>
    </source>
</evidence>
<dbReference type="RefSeq" id="WP_132259859.1">
    <property type="nucleotide sequence ID" value="NZ_SLZQ01000012.1"/>
</dbReference>
<dbReference type="PANTHER" id="PTHR37423">
    <property type="entry name" value="SOLUBLE LYTIC MUREIN TRANSGLYCOSYLASE-RELATED"/>
    <property type="match status" value="1"/>
</dbReference>
<dbReference type="Pfam" id="PF01476">
    <property type="entry name" value="LysM"/>
    <property type="match status" value="2"/>
</dbReference>
<feature type="signal peptide" evidence="3">
    <location>
        <begin position="1"/>
        <end position="25"/>
    </location>
</feature>
<dbReference type="EMBL" id="SLZQ01000012">
    <property type="protein sequence ID" value="TCS34764.1"/>
    <property type="molecule type" value="Genomic_DNA"/>
</dbReference>
<comment type="caution">
    <text evidence="5">The sequence shown here is derived from an EMBL/GenBank/DDBJ whole genome shotgun (WGS) entry which is preliminary data.</text>
</comment>
<dbReference type="PANTHER" id="PTHR37423:SF2">
    <property type="entry name" value="MEMBRANE-BOUND LYTIC MUREIN TRANSGLYCOSYLASE C"/>
    <property type="match status" value="1"/>
</dbReference>
<name>A0A4R3HSF5_PAULE</name>
<evidence type="ECO:0000313" key="6">
    <source>
        <dbReference type="Proteomes" id="UP000295382"/>
    </source>
</evidence>
<gene>
    <name evidence="5" type="ORF">EDC30_11296</name>
</gene>
<dbReference type="InterPro" id="IPR008258">
    <property type="entry name" value="Transglycosylase_SLT_dom_1"/>
</dbReference>
<dbReference type="PROSITE" id="PS00922">
    <property type="entry name" value="TRANSGLYCOSYLASE"/>
    <property type="match status" value="1"/>
</dbReference>
<dbReference type="OrthoDB" id="9815002at2"/>
<dbReference type="SMART" id="SM00257">
    <property type="entry name" value="LysM"/>
    <property type="match status" value="2"/>
</dbReference>
<dbReference type="PROSITE" id="PS51782">
    <property type="entry name" value="LYSM"/>
    <property type="match status" value="1"/>
</dbReference>
<dbReference type="SUPFAM" id="SSF54106">
    <property type="entry name" value="LysM domain"/>
    <property type="match status" value="1"/>
</dbReference>
<evidence type="ECO:0000313" key="5">
    <source>
        <dbReference type="EMBL" id="TCS34764.1"/>
    </source>
</evidence>
<dbReference type="SUPFAM" id="SSF53955">
    <property type="entry name" value="Lysozyme-like"/>
    <property type="match status" value="1"/>
</dbReference>
<reference evidence="5 6" key="1">
    <citation type="submission" date="2019-03" db="EMBL/GenBank/DDBJ databases">
        <title>Genomic Encyclopedia of Type Strains, Phase IV (KMG-IV): sequencing the most valuable type-strain genomes for metagenomic binning, comparative biology and taxonomic classification.</title>
        <authorList>
            <person name="Goeker M."/>
        </authorList>
    </citation>
    <scope>NUCLEOTIDE SEQUENCE [LARGE SCALE GENOMIC DNA]</scope>
    <source>
        <strain evidence="5 6">DSM 7445</strain>
    </source>
</reference>
<evidence type="ECO:0000256" key="2">
    <source>
        <dbReference type="SAM" id="MobiDB-lite"/>
    </source>
</evidence>
<dbReference type="AlphaFoldDB" id="A0A4R3HSF5"/>
<protein>
    <submittedName>
        <fullName evidence="5">Membrane-bound lytic murein transglycosylase D</fullName>
    </submittedName>
</protein>